<comment type="cofactor">
    <cofactor evidence="1">
        <name>Mg(2+)</name>
        <dbReference type="ChEBI" id="CHEBI:18420"/>
    </cofactor>
</comment>
<dbReference type="Gene3D" id="3.40.50.10330">
    <property type="entry name" value="Probable inorganic polyphosphate/atp-NAD kinase, domain 1"/>
    <property type="match status" value="1"/>
</dbReference>
<dbReference type="InterPro" id="IPR001206">
    <property type="entry name" value="Diacylglycerol_kinase_cat_dom"/>
</dbReference>
<dbReference type="PANTHER" id="PTHR12358:SF54">
    <property type="entry name" value="SPHINGOSINE KINASE RELATED PROTEIN"/>
    <property type="match status" value="1"/>
</dbReference>
<dbReference type="GO" id="GO:0016301">
    <property type="term" value="F:kinase activity"/>
    <property type="evidence" value="ECO:0007669"/>
    <property type="project" value="UniProtKB-KW"/>
</dbReference>
<sequence length="294" mass="31386">MPPFDRVVLIFNPHSTGSARELAEGLQRDLAQRVPTLPVDLVPTEHAGHATELARVAAGVGAPLVMSVSGDGGYNEVVNGVMQAGNDRAVTAVLAAGNANDHRRTTKERPIAEAIAEGAVSRIDLLRFTAGGAAGDTVRYAHSYIGLGLTPVVAIELEKGTKGSLREMVTVVRSFAKFRPFEIELEDGTRQRFDSLVFANIAQMAKVATLAEDQGRPDDGFFEVITLRHKAKWRILTTALKASTAGLGKQPSVRSYAFTTVTPLPLQIDGEVMDVPAGSTVRVDISPKALHTVL</sequence>
<dbReference type="Gene3D" id="2.60.200.40">
    <property type="match status" value="1"/>
</dbReference>
<name>A0A0A0K056_9MICO</name>
<evidence type="ECO:0000256" key="1">
    <source>
        <dbReference type="ARBA" id="ARBA00001946"/>
    </source>
</evidence>
<evidence type="ECO:0000313" key="5">
    <source>
        <dbReference type="Proteomes" id="UP000030013"/>
    </source>
</evidence>
<dbReference type="eggNOG" id="COG1597">
    <property type="taxonomic scope" value="Bacteria"/>
</dbReference>
<dbReference type="AlphaFoldDB" id="A0A0A0K056"/>
<evidence type="ECO:0000313" key="4">
    <source>
        <dbReference type="EMBL" id="KGN41166.1"/>
    </source>
</evidence>
<keyword evidence="4" id="KW-0418">Kinase</keyword>
<accession>A0A0A0K056</accession>
<dbReference type="SUPFAM" id="SSF111331">
    <property type="entry name" value="NAD kinase/diacylglycerol kinase-like"/>
    <property type="match status" value="1"/>
</dbReference>
<comment type="caution">
    <text evidence="4">The sequence shown here is derived from an EMBL/GenBank/DDBJ whole genome shotgun (WGS) entry which is preliminary data.</text>
</comment>
<dbReference type="Pfam" id="PF00781">
    <property type="entry name" value="DAGK_cat"/>
    <property type="match status" value="1"/>
</dbReference>
<dbReference type="Proteomes" id="UP000030013">
    <property type="component" value="Unassembled WGS sequence"/>
</dbReference>
<comment type="similarity">
    <text evidence="2">Belongs to the diacylglycerol/lipid kinase family.</text>
</comment>
<keyword evidence="5" id="KW-1185">Reference proteome</keyword>
<organism evidence="4 5">
    <name type="scientific">Knoellia aerolata DSM 18566</name>
    <dbReference type="NCBI Taxonomy" id="1385519"/>
    <lineage>
        <taxon>Bacteria</taxon>
        <taxon>Bacillati</taxon>
        <taxon>Actinomycetota</taxon>
        <taxon>Actinomycetes</taxon>
        <taxon>Micrococcales</taxon>
        <taxon>Intrasporangiaceae</taxon>
        <taxon>Knoellia</taxon>
    </lineage>
</organism>
<dbReference type="InterPro" id="IPR017438">
    <property type="entry name" value="ATP-NAD_kinase_N"/>
</dbReference>
<reference evidence="4 5" key="1">
    <citation type="submission" date="2013-08" db="EMBL/GenBank/DDBJ databases">
        <title>The genome sequence of Knoellia aerolata.</title>
        <authorList>
            <person name="Zhu W."/>
            <person name="Wang G."/>
        </authorList>
    </citation>
    <scope>NUCLEOTIDE SEQUENCE [LARGE SCALE GENOMIC DNA]</scope>
    <source>
        <strain evidence="4 5">DSM 18566</strain>
    </source>
</reference>
<proteinExistence type="inferred from homology"/>
<protein>
    <submittedName>
        <fullName evidence="4">Diacylglycerol kinase</fullName>
    </submittedName>
</protein>
<dbReference type="OrthoDB" id="5172746at2"/>
<keyword evidence="4" id="KW-0808">Transferase</keyword>
<dbReference type="PANTHER" id="PTHR12358">
    <property type="entry name" value="SPHINGOSINE KINASE"/>
    <property type="match status" value="1"/>
</dbReference>
<dbReference type="RefSeq" id="WP_035937002.1">
    <property type="nucleotide sequence ID" value="NZ_AVPL01000022.1"/>
</dbReference>
<dbReference type="EMBL" id="AVPL01000022">
    <property type="protein sequence ID" value="KGN41166.1"/>
    <property type="molecule type" value="Genomic_DNA"/>
</dbReference>
<gene>
    <name evidence="4" type="ORF">N801_08780</name>
</gene>
<feature type="domain" description="DAGKc" evidence="3">
    <location>
        <begin position="2"/>
        <end position="132"/>
    </location>
</feature>
<dbReference type="STRING" id="1385519.N801_08780"/>
<evidence type="ECO:0000256" key="2">
    <source>
        <dbReference type="ARBA" id="ARBA00005983"/>
    </source>
</evidence>
<dbReference type="InterPro" id="IPR050187">
    <property type="entry name" value="Lipid_Phosphate_FormReg"/>
</dbReference>
<dbReference type="InterPro" id="IPR016064">
    <property type="entry name" value="NAD/diacylglycerol_kinase_sf"/>
</dbReference>
<evidence type="ECO:0000259" key="3">
    <source>
        <dbReference type="PROSITE" id="PS50146"/>
    </source>
</evidence>
<dbReference type="PROSITE" id="PS50146">
    <property type="entry name" value="DAGK"/>
    <property type="match status" value="1"/>
</dbReference>